<dbReference type="Proteomes" id="UP000177625">
    <property type="component" value="Unassembled WGS sequence"/>
</dbReference>
<dbReference type="AlphaFoldDB" id="A0A1E1MKH5"/>
<feature type="domain" description="DUF7908" evidence="2">
    <location>
        <begin position="180"/>
        <end position="311"/>
    </location>
</feature>
<protein>
    <recommendedName>
        <fullName evidence="2">DUF7908 domain-containing protein</fullName>
    </recommendedName>
</protein>
<keyword evidence="1" id="KW-0732">Signal</keyword>
<gene>
    <name evidence="3" type="ORF">RSE6_10463</name>
</gene>
<proteinExistence type="predicted"/>
<accession>A0A1E1MKH5</accession>
<evidence type="ECO:0000256" key="1">
    <source>
        <dbReference type="SAM" id="SignalP"/>
    </source>
</evidence>
<name>A0A1E1MKH5_RHYSE</name>
<dbReference type="Pfam" id="PF25485">
    <property type="entry name" value="DUF7908"/>
    <property type="match status" value="1"/>
</dbReference>
<reference evidence="4" key="1">
    <citation type="submission" date="2016-03" db="EMBL/GenBank/DDBJ databases">
        <authorList>
            <person name="Guldener U."/>
        </authorList>
    </citation>
    <scope>NUCLEOTIDE SEQUENCE [LARGE SCALE GENOMIC DNA]</scope>
</reference>
<keyword evidence="4" id="KW-1185">Reference proteome</keyword>
<feature type="signal peptide" evidence="1">
    <location>
        <begin position="1"/>
        <end position="19"/>
    </location>
</feature>
<evidence type="ECO:0000313" key="4">
    <source>
        <dbReference type="Proteomes" id="UP000177625"/>
    </source>
</evidence>
<evidence type="ECO:0000313" key="3">
    <source>
        <dbReference type="EMBL" id="CZT49591.1"/>
    </source>
</evidence>
<dbReference type="EMBL" id="FJVC01000386">
    <property type="protein sequence ID" value="CZT49591.1"/>
    <property type="molecule type" value="Genomic_DNA"/>
</dbReference>
<dbReference type="InterPro" id="IPR057230">
    <property type="entry name" value="DUF7908"/>
</dbReference>
<evidence type="ECO:0000259" key="2">
    <source>
        <dbReference type="Pfam" id="PF25485"/>
    </source>
</evidence>
<organism evidence="3 4">
    <name type="scientific">Rhynchosporium secalis</name>
    <name type="common">Barley scald fungus</name>
    <dbReference type="NCBI Taxonomy" id="38038"/>
    <lineage>
        <taxon>Eukaryota</taxon>
        <taxon>Fungi</taxon>
        <taxon>Dikarya</taxon>
        <taxon>Ascomycota</taxon>
        <taxon>Pezizomycotina</taxon>
        <taxon>Leotiomycetes</taxon>
        <taxon>Helotiales</taxon>
        <taxon>Ploettnerulaceae</taxon>
        <taxon>Rhynchosporium</taxon>
    </lineage>
</organism>
<feature type="chain" id="PRO_5009448381" description="DUF7908 domain-containing protein" evidence="1">
    <location>
        <begin position="20"/>
        <end position="346"/>
    </location>
</feature>
<sequence length="346" mass="35673">MFIQACVSFLPFLAGMAAAVPLVQERDGCEVYVGGGGSGGSGPTRTIINKIITTEIVYFPIVINTFINQNTILNFIGGVTININNAPTQILTIATGSSTATNTAVTTVLPGNINIFQTVNIINFPVVISTFVQQNTIIQATGGINIVINNAPTFVLTTATATSTVTSTLTSTVTTSATSAPTSFLLAPAAAANPGRRLRRQAAQQFVGPNGGLVYQCSDAVVYTIDNGQLTSNGQFVSTNTGTTSELFLTSLAIGDISTTFSISDRLAWSNPAFEGGAARFCATSLSTFALFTANATVDGCVPQSLNVVPASSCNNGVISSSSSTSSTQSSTSPPVSFRGLLLGKY</sequence>